<dbReference type="AlphaFoldDB" id="A0AAD3P2W2"/>
<comment type="caution">
    <text evidence="6">The sequence shown here is derived from an EMBL/GenBank/DDBJ whole genome shotgun (WGS) entry which is preliminary data.</text>
</comment>
<feature type="region of interest" description="Disordered" evidence="4">
    <location>
        <begin position="569"/>
        <end position="635"/>
    </location>
</feature>
<comment type="similarity">
    <text evidence="2">Belongs to the ARS2 family.</text>
</comment>
<evidence type="ECO:0000313" key="7">
    <source>
        <dbReference type="Proteomes" id="UP001279734"/>
    </source>
</evidence>
<keyword evidence="3" id="KW-0539">Nucleus</keyword>
<proteinExistence type="inferred from homology"/>
<dbReference type="InterPro" id="IPR021933">
    <property type="entry name" value="SERRATE/Ars2_N"/>
</dbReference>
<evidence type="ECO:0000259" key="5">
    <source>
        <dbReference type="PROSITE" id="PS00028"/>
    </source>
</evidence>
<feature type="region of interest" description="Disordered" evidence="4">
    <location>
        <begin position="681"/>
        <end position="706"/>
    </location>
</feature>
<dbReference type="InterPro" id="IPR039727">
    <property type="entry name" value="SE/Ars2"/>
</dbReference>
<accession>A0AAD3P2W2</accession>
<feature type="domain" description="C2H2-type" evidence="5">
    <location>
        <begin position="509"/>
        <end position="532"/>
    </location>
</feature>
<dbReference type="Pfam" id="PF04959">
    <property type="entry name" value="ARS2"/>
    <property type="match status" value="1"/>
</dbReference>
<name>A0AAD3P2W2_NEPGR</name>
<feature type="compositionally biased region" description="Basic and acidic residues" evidence="4">
    <location>
        <begin position="116"/>
        <end position="125"/>
    </location>
</feature>
<feature type="region of interest" description="Disordered" evidence="4">
    <location>
        <begin position="1"/>
        <end position="137"/>
    </location>
</feature>
<feature type="compositionally biased region" description="Polar residues" evidence="4">
    <location>
        <begin position="292"/>
        <end position="305"/>
    </location>
</feature>
<dbReference type="PANTHER" id="PTHR13165:SF0">
    <property type="entry name" value="SERRATE RNA EFFECTOR MOLECULE HOMOLOG"/>
    <property type="match status" value="1"/>
</dbReference>
<feature type="compositionally biased region" description="Basic and acidic residues" evidence="4">
    <location>
        <begin position="11"/>
        <end position="85"/>
    </location>
</feature>
<dbReference type="PROSITE" id="PS00028">
    <property type="entry name" value="ZINC_FINGER_C2H2_1"/>
    <property type="match status" value="1"/>
</dbReference>
<dbReference type="InterPro" id="IPR013087">
    <property type="entry name" value="Znf_C2H2_type"/>
</dbReference>
<dbReference type="GO" id="GO:0031053">
    <property type="term" value="P:primary miRNA processing"/>
    <property type="evidence" value="ECO:0007669"/>
    <property type="project" value="TreeGrafter"/>
</dbReference>
<keyword evidence="7" id="KW-1185">Reference proteome</keyword>
<gene>
    <name evidence="6" type="ORF">Nepgr_000205</name>
</gene>
<comment type="subcellular location">
    <subcellularLocation>
        <location evidence="1">Nucleus</location>
    </subcellularLocation>
</comment>
<feature type="compositionally biased region" description="Basic and acidic residues" evidence="4">
    <location>
        <begin position="579"/>
        <end position="609"/>
    </location>
</feature>
<evidence type="ECO:0000256" key="1">
    <source>
        <dbReference type="ARBA" id="ARBA00004123"/>
    </source>
</evidence>
<evidence type="ECO:0000256" key="4">
    <source>
        <dbReference type="SAM" id="MobiDB-lite"/>
    </source>
</evidence>
<dbReference type="Proteomes" id="UP001279734">
    <property type="component" value="Unassembled WGS sequence"/>
</dbReference>
<feature type="region of interest" description="Disordered" evidence="4">
    <location>
        <begin position="287"/>
        <end position="339"/>
    </location>
</feature>
<organism evidence="6 7">
    <name type="scientific">Nepenthes gracilis</name>
    <name type="common">Slender pitcher plant</name>
    <dbReference type="NCBI Taxonomy" id="150966"/>
    <lineage>
        <taxon>Eukaryota</taxon>
        <taxon>Viridiplantae</taxon>
        <taxon>Streptophyta</taxon>
        <taxon>Embryophyta</taxon>
        <taxon>Tracheophyta</taxon>
        <taxon>Spermatophyta</taxon>
        <taxon>Magnoliopsida</taxon>
        <taxon>eudicotyledons</taxon>
        <taxon>Gunneridae</taxon>
        <taxon>Pentapetalae</taxon>
        <taxon>Caryophyllales</taxon>
        <taxon>Nepenthaceae</taxon>
        <taxon>Nepenthes</taxon>
    </lineage>
</organism>
<sequence>MAEVINMPVDSLDRRRDRPADGKDKPSEDHPESPPPPKRRERDSRERRDDKDFDRLPNRRVVDHYDRNRSPPLPHPRERDRDYKRRFSPCPPPYRDRRPYSPPRRSPPFPPFKRSRREDGYDARRGSPRGYGPGDRRFGYDYAGGYERDMGGRLGYADGRPHGRYIGRSTGSYTDGPSDLDSGHGGFNDASNSGNIQRGGLMSYKQFIQELEDDVLPAEADRRYQEYKSEYISTQKRTYFEAHKDEDWLKDKYHPTNLVSVIERRNELARKVAKDFLLDLHSGNLDIGPAANPSSMNKSGPTSEPNSEDEAEVGGKRRRHGRPAVKETDLSAAPKSHLVSSEPRRIQLDIELAQGLVRKLDSEKGIEDNILSIADNGKMNRDKSHSGSMGPVIIIRGLTSVKGLEGIELLDTLVTYLWRVHCVDYYGMTEATESKGLRHVRTEGKSSHVASDGVEWEKKLDKRWQERLMTQDPLEIMTAKEKIDAAAVEVLDPYVRKIRDEKYGWKYGCGAKGCTKLFHAAEFVHKHLKLKHTDLVMELTSKVREDIYFQNYMNDPDAPGGQPVMQQSIVKDKVQRRRPLSDNRLKDDRGSHRERDIRGNGSERFDRSDNPQADNDIPDKGNADETMYDNFGGQSMHVAPFAPDIPPPPLLMPVPGAGPLGPFVPAPPEVAARMLREQGGPPPFEGGGRNGRSVLGGAPIILPPSFRQDPRRLRSYQDLDAPEDEVTVIDYRSL</sequence>
<dbReference type="GO" id="GO:0016604">
    <property type="term" value="C:nuclear body"/>
    <property type="evidence" value="ECO:0007669"/>
    <property type="project" value="TreeGrafter"/>
</dbReference>
<evidence type="ECO:0000256" key="3">
    <source>
        <dbReference type="ARBA" id="ARBA00023242"/>
    </source>
</evidence>
<dbReference type="EMBL" id="BSYO01000001">
    <property type="protein sequence ID" value="GMG98365.1"/>
    <property type="molecule type" value="Genomic_DNA"/>
</dbReference>
<evidence type="ECO:0000313" key="6">
    <source>
        <dbReference type="EMBL" id="GMG98365.1"/>
    </source>
</evidence>
<reference evidence="6" key="1">
    <citation type="submission" date="2023-05" db="EMBL/GenBank/DDBJ databases">
        <title>Nepenthes gracilis genome sequencing.</title>
        <authorList>
            <person name="Fukushima K."/>
        </authorList>
    </citation>
    <scope>NUCLEOTIDE SEQUENCE</scope>
    <source>
        <strain evidence="6">SING2019-196</strain>
    </source>
</reference>
<protein>
    <recommendedName>
        <fullName evidence="5">C2H2-type domain-containing protein</fullName>
    </recommendedName>
</protein>
<evidence type="ECO:0000256" key="2">
    <source>
        <dbReference type="ARBA" id="ARBA00005407"/>
    </source>
</evidence>
<feature type="compositionally biased region" description="Pro residues" evidence="4">
    <location>
        <begin position="100"/>
        <end position="111"/>
    </location>
</feature>
<dbReference type="PANTHER" id="PTHR13165">
    <property type="entry name" value="ARSENITE-RESISTANCE PROTEIN 2"/>
    <property type="match status" value="1"/>
</dbReference>
<dbReference type="Pfam" id="PF12066">
    <property type="entry name" value="SERRATE_Ars2_N"/>
    <property type="match status" value="1"/>
</dbReference>
<dbReference type="InterPro" id="IPR007042">
    <property type="entry name" value="SERRATE/Ars2_C"/>
</dbReference>